<evidence type="ECO:0000313" key="3">
    <source>
        <dbReference type="Proteomes" id="UP001150904"/>
    </source>
</evidence>
<evidence type="ECO:0000256" key="1">
    <source>
        <dbReference type="SAM" id="MobiDB-lite"/>
    </source>
</evidence>
<dbReference type="Proteomes" id="UP001150904">
    <property type="component" value="Unassembled WGS sequence"/>
</dbReference>
<protein>
    <submittedName>
        <fullName evidence="2">Uncharacterized protein</fullName>
    </submittedName>
</protein>
<keyword evidence="3" id="KW-1185">Reference proteome</keyword>
<name>A0A9W9J5I2_9EURO</name>
<gene>
    <name evidence="2" type="ORF">N7498_009202</name>
</gene>
<evidence type="ECO:0000313" key="2">
    <source>
        <dbReference type="EMBL" id="KAJ5190217.1"/>
    </source>
</evidence>
<comment type="caution">
    <text evidence="2">The sequence shown here is derived from an EMBL/GenBank/DDBJ whole genome shotgun (WGS) entry which is preliminary data.</text>
</comment>
<reference evidence="2" key="1">
    <citation type="submission" date="2022-12" db="EMBL/GenBank/DDBJ databases">
        <authorList>
            <person name="Petersen C."/>
        </authorList>
    </citation>
    <scope>NUCLEOTIDE SEQUENCE</scope>
    <source>
        <strain evidence="2">IBT 15544</strain>
    </source>
</reference>
<accession>A0A9W9J5I2</accession>
<proteinExistence type="predicted"/>
<dbReference type="RefSeq" id="XP_058303157.1">
    <property type="nucleotide sequence ID" value="XM_058456258.1"/>
</dbReference>
<feature type="region of interest" description="Disordered" evidence="1">
    <location>
        <begin position="14"/>
        <end position="61"/>
    </location>
</feature>
<dbReference type="EMBL" id="JAPQKR010000016">
    <property type="protein sequence ID" value="KAJ5190217.1"/>
    <property type="molecule type" value="Genomic_DNA"/>
</dbReference>
<dbReference type="AlphaFoldDB" id="A0A9W9J5I2"/>
<reference evidence="2" key="2">
    <citation type="journal article" date="2023" name="IMA Fungus">
        <title>Comparative genomic study of the Penicillium genus elucidates a diverse pangenome and 15 lateral gene transfer events.</title>
        <authorList>
            <person name="Petersen C."/>
            <person name="Sorensen T."/>
            <person name="Nielsen M.R."/>
            <person name="Sondergaard T.E."/>
            <person name="Sorensen J.L."/>
            <person name="Fitzpatrick D.A."/>
            <person name="Frisvad J.C."/>
            <person name="Nielsen K.L."/>
        </authorList>
    </citation>
    <scope>NUCLEOTIDE SEQUENCE</scope>
    <source>
        <strain evidence="2">IBT 15544</strain>
    </source>
</reference>
<sequence>MTLTHSQVFESWGASTFLESSPGADIAGSPEDEGEDPHSTAQKCEEDIKGVGNRSPYIDPHRLEKEDDLSLAKDLLDLRK</sequence>
<dbReference type="GeneID" id="83183559"/>
<organism evidence="2 3">
    <name type="scientific">Penicillium cinerascens</name>
    <dbReference type="NCBI Taxonomy" id="70096"/>
    <lineage>
        <taxon>Eukaryota</taxon>
        <taxon>Fungi</taxon>
        <taxon>Dikarya</taxon>
        <taxon>Ascomycota</taxon>
        <taxon>Pezizomycotina</taxon>
        <taxon>Eurotiomycetes</taxon>
        <taxon>Eurotiomycetidae</taxon>
        <taxon>Eurotiales</taxon>
        <taxon>Aspergillaceae</taxon>
        <taxon>Penicillium</taxon>
    </lineage>
</organism>